<dbReference type="EMBL" id="CAXJIO010000010">
    <property type="protein sequence ID" value="CAL2102242.1"/>
    <property type="molecule type" value="Genomic_DNA"/>
</dbReference>
<reference evidence="1 2" key="1">
    <citation type="submission" date="2024-05" db="EMBL/GenBank/DDBJ databases">
        <authorList>
            <person name="Duchaud E."/>
        </authorList>
    </citation>
    <scope>NUCLEOTIDE SEQUENCE [LARGE SCALE GENOMIC DNA]</scope>
    <source>
        <strain evidence="1">Ena-SAMPLE-TAB-13-05-2024-13:56:06:370-140308</strain>
    </source>
</reference>
<dbReference type="RefSeq" id="WP_348716667.1">
    <property type="nucleotide sequence ID" value="NZ_CAXJIO010000010.1"/>
</dbReference>
<comment type="caution">
    <text evidence="1">The sequence shown here is derived from an EMBL/GenBank/DDBJ whole genome shotgun (WGS) entry which is preliminary data.</text>
</comment>
<name>A0ABP1F159_9FLAO</name>
<evidence type="ECO:0000313" key="2">
    <source>
        <dbReference type="Proteomes" id="UP001497527"/>
    </source>
</evidence>
<accession>A0ABP1F159</accession>
<organism evidence="1 2">
    <name type="scientific">Tenacibaculum polynesiense</name>
    <dbReference type="NCBI Taxonomy" id="3137857"/>
    <lineage>
        <taxon>Bacteria</taxon>
        <taxon>Pseudomonadati</taxon>
        <taxon>Bacteroidota</taxon>
        <taxon>Flavobacteriia</taxon>
        <taxon>Flavobacteriales</taxon>
        <taxon>Flavobacteriaceae</taxon>
        <taxon>Tenacibaculum</taxon>
    </lineage>
</organism>
<sequence length="183" mass="21248">MKTLISLVLLLTILNDMDIDKQVISYSIVTAKSDLIVEGEIKNVNDETYEFSITDFIKGKTSNTITVNKWKEWMCDSRQIKHLKGQNLILFLQKNQHGEYKIINGSTGELIINSDGSILRYDYERLPNKSVVKKGIKMLLNSIRYNGELYSNGEFEFLVNKTEFEKMKKMNSFYFKSTRGITY</sequence>
<keyword evidence="2" id="KW-1185">Reference proteome</keyword>
<gene>
    <name evidence="1" type="ORF">T190423A01A_10805</name>
</gene>
<dbReference type="Proteomes" id="UP001497527">
    <property type="component" value="Unassembled WGS sequence"/>
</dbReference>
<evidence type="ECO:0000313" key="1">
    <source>
        <dbReference type="EMBL" id="CAL2102242.1"/>
    </source>
</evidence>
<protein>
    <submittedName>
        <fullName evidence="1">Uncharacterized protein</fullName>
    </submittedName>
</protein>
<proteinExistence type="predicted"/>